<protein>
    <recommendedName>
        <fullName evidence="2">Type II secretion system protein H</fullName>
    </recommendedName>
    <alternativeName>
        <fullName evidence="10">General secretion pathway protein H</fullName>
    </alternativeName>
</protein>
<dbReference type="NCBIfam" id="TIGR02532">
    <property type="entry name" value="IV_pilin_GFxxxE"/>
    <property type="match status" value="1"/>
</dbReference>
<dbReference type="EMBL" id="CP008884">
    <property type="protein sequence ID" value="AIF47402.1"/>
    <property type="molecule type" value="Genomic_DNA"/>
</dbReference>
<dbReference type="GO" id="GO:0015627">
    <property type="term" value="C:type II protein secretion system complex"/>
    <property type="evidence" value="ECO:0007669"/>
    <property type="project" value="InterPro"/>
</dbReference>
<evidence type="ECO:0000256" key="3">
    <source>
        <dbReference type="ARBA" id="ARBA00022475"/>
    </source>
</evidence>
<dbReference type="STRING" id="1217721.HY57_09020"/>
<evidence type="ECO:0000259" key="11">
    <source>
        <dbReference type="Pfam" id="PF12019"/>
    </source>
</evidence>
<evidence type="ECO:0000256" key="2">
    <source>
        <dbReference type="ARBA" id="ARBA00021549"/>
    </source>
</evidence>
<keyword evidence="3" id="KW-1003">Cell membrane</keyword>
<name>A0A075K0W7_9GAMM</name>
<dbReference type="GO" id="GO:0005886">
    <property type="term" value="C:plasma membrane"/>
    <property type="evidence" value="ECO:0007669"/>
    <property type="project" value="UniProtKB-SubCell"/>
</dbReference>
<dbReference type="KEGG" id="dja:HY57_09020"/>
<keyword evidence="6" id="KW-0812">Transmembrane</keyword>
<dbReference type="AlphaFoldDB" id="A0A075K0W7"/>
<comment type="similarity">
    <text evidence="9">Belongs to the GSP H family.</text>
</comment>
<evidence type="ECO:0000313" key="12">
    <source>
        <dbReference type="EMBL" id="AIF47402.1"/>
    </source>
</evidence>
<evidence type="ECO:0000256" key="9">
    <source>
        <dbReference type="ARBA" id="ARBA00025772"/>
    </source>
</evidence>
<proteinExistence type="inferred from homology"/>
<dbReference type="GO" id="GO:0015628">
    <property type="term" value="P:protein secretion by the type II secretion system"/>
    <property type="evidence" value="ECO:0007669"/>
    <property type="project" value="InterPro"/>
</dbReference>
<dbReference type="InterPro" id="IPR012902">
    <property type="entry name" value="N_methyl_site"/>
</dbReference>
<keyword evidence="5" id="KW-0997">Cell inner membrane</keyword>
<evidence type="ECO:0000256" key="10">
    <source>
        <dbReference type="ARBA" id="ARBA00030775"/>
    </source>
</evidence>
<gene>
    <name evidence="12" type="ORF">HY57_09020</name>
</gene>
<dbReference type="Proteomes" id="UP000027987">
    <property type="component" value="Chromosome"/>
</dbReference>
<keyword evidence="13" id="KW-1185">Reference proteome</keyword>
<keyword evidence="8" id="KW-0472">Membrane</keyword>
<reference evidence="12 13" key="1">
    <citation type="submission" date="2014-07" db="EMBL/GenBank/DDBJ databases">
        <title>Complete Genome Sequence of Dyella japonica Strain A8 Isolated from Malaysian Tropical Soil.</title>
        <authorList>
            <person name="Hui R.K.H."/>
            <person name="Chen J.-W."/>
            <person name="Chan K.-G."/>
            <person name="Leung F.C.C."/>
        </authorList>
    </citation>
    <scope>NUCLEOTIDE SEQUENCE [LARGE SCALE GENOMIC DNA]</scope>
    <source>
        <strain evidence="12 13">A8</strain>
    </source>
</reference>
<dbReference type="InterPro" id="IPR045584">
    <property type="entry name" value="Pilin-like"/>
</dbReference>
<keyword evidence="7" id="KW-1133">Transmembrane helix</keyword>
<feature type="domain" description="General secretion pathway GspH" evidence="11">
    <location>
        <begin position="36"/>
        <end position="129"/>
    </location>
</feature>
<accession>A0A075K0W7</accession>
<evidence type="ECO:0000256" key="8">
    <source>
        <dbReference type="ARBA" id="ARBA00023136"/>
    </source>
</evidence>
<evidence type="ECO:0000313" key="13">
    <source>
        <dbReference type="Proteomes" id="UP000027987"/>
    </source>
</evidence>
<dbReference type="InterPro" id="IPR022346">
    <property type="entry name" value="T2SS_GspH"/>
</dbReference>
<dbReference type="HOGENOM" id="CLU_084761_5_0_6"/>
<dbReference type="Gene3D" id="3.30.700.10">
    <property type="entry name" value="Glycoprotein, Type 4 Pilin"/>
    <property type="match status" value="1"/>
</dbReference>
<dbReference type="PATRIC" id="fig|1217721.7.peg.1869"/>
<dbReference type="SUPFAM" id="SSF54523">
    <property type="entry name" value="Pili subunits"/>
    <property type="match status" value="1"/>
</dbReference>
<keyword evidence="4" id="KW-0488">Methylation</keyword>
<dbReference type="Pfam" id="PF12019">
    <property type="entry name" value="GspH"/>
    <property type="match status" value="1"/>
</dbReference>
<evidence type="ECO:0000256" key="4">
    <source>
        <dbReference type="ARBA" id="ARBA00022481"/>
    </source>
</evidence>
<comment type="subcellular location">
    <subcellularLocation>
        <location evidence="1">Cell inner membrane</location>
        <topology evidence="1">Single-pass membrane protein</topology>
    </subcellularLocation>
</comment>
<evidence type="ECO:0000256" key="1">
    <source>
        <dbReference type="ARBA" id="ARBA00004377"/>
    </source>
</evidence>
<evidence type="ECO:0000256" key="5">
    <source>
        <dbReference type="ARBA" id="ARBA00022519"/>
    </source>
</evidence>
<organism evidence="12 13">
    <name type="scientific">Dyella japonica A8</name>
    <dbReference type="NCBI Taxonomy" id="1217721"/>
    <lineage>
        <taxon>Bacteria</taxon>
        <taxon>Pseudomonadati</taxon>
        <taxon>Pseudomonadota</taxon>
        <taxon>Gammaproteobacteria</taxon>
        <taxon>Lysobacterales</taxon>
        <taxon>Rhodanobacteraceae</taxon>
        <taxon>Dyella</taxon>
    </lineage>
</organism>
<sequence length="186" mass="19332">MSLIELLVALAVLAILGSLGVPSYQRWVRDTRIRNATESVQNALRYARTQAAQLGTNVRFEFTNTTDASWTVCVLNGATGCTGTGATTLQSFNAAGGASNVKVNVGTSIGTLTTQLTSGITTDIGITFTSLGRPLSYSGTTDLKRIDTSAQAGDRWLVTTVAAGGMVHVCDPQLSLATSPQGCATL</sequence>
<evidence type="ECO:0000256" key="6">
    <source>
        <dbReference type="ARBA" id="ARBA00022692"/>
    </source>
</evidence>
<evidence type="ECO:0000256" key="7">
    <source>
        <dbReference type="ARBA" id="ARBA00022989"/>
    </source>
</evidence>